<reference evidence="1 2" key="1">
    <citation type="journal article" date="2013" name="Mar. Genomics">
        <title>Expression of sulfatases in Rhodopirellula baltica and the diversity of sulfatases in the genus Rhodopirellula.</title>
        <authorList>
            <person name="Wegner C.E."/>
            <person name="Richter-Heitmann T."/>
            <person name="Klindworth A."/>
            <person name="Klockow C."/>
            <person name="Richter M."/>
            <person name="Achstetter T."/>
            <person name="Glockner F.O."/>
            <person name="Harder J."/>
        </authorList>
    </citation>
    <scope>NUCLEOTIDE SEQUENCE [LARGE SCALE GENOMIC DNA]</scope>
    <source>
        <strain evidence="1 2">SM41</strain>
    </source>
</reference>
<dbReference type="Proteomes" id="UP000011885">
    <property type="component" value="Unassembled WGS sequence"/>
</dbReference>
<dbReference type="EMBL" id="ANOH01000117">
    <property type="protein sequence ID" value="EMI56947.1"/>
    <property type="molecule type" value="Genomic_DNA"/>
</dbReference>
<dbReference type="PATRIC" id="fig|1263870.3.peg.1744"/>
<organism evidence="1 2">
    <name type="scientific">Rhodopirellula sallentina SM41</name>
    <dbReference type="NCBI Taxonomy" id="1263870"/>
    <lineage>
        <taxon>Bacteria</taxon>
        <taxon>Pseudomonadati</taxon>
        <taxon>Planctomycetota</taxon>
        <taxon>Planctomycetia</taxon>
        <taxon>Pirellulales</taxon>
        <taxon>Pirellulaceae</taxon>
        <taxon>Rhodopirellula</taxon>
    </lineage>
</organism>
<dbReference type="RefSeq" id="WP_008676189.1">
    <property type="nucleotide sequence ID" value="NZ_ANOH01000117.1"/>
</dbReference>
<keyword evidence="2" id="KW-1185">Reference proteome</keyword>
<comment type="caution">
    <text evidence="1">The sequence shown here is derived from an EMBL/GenBank/DDBJ whole genome shotgun (WGS) entry which is preliminary data.</text>
</comment>
<name>M5U652_9BACT</name>
<evidence type="ECO:0000313" key="1">
    <source>
        <dbReference type="EMBL" id="EMI56947.1"/>
    </source>
</evidence>
<gene>
    <name evidence="1" type="ORF">RSSM_01628</name>
</gene>
<sequence>MQKQLPKRESYRSAELAAYQAEALQTSGKEFPGQSIWEGAIRLIESCTTFSRRTLNFLTRQILPARKEPFAALSNCHFFTSVYQSSSENLV</sequence>
<dbReference type="AlphaFoldDB" id="M5U652"/>
<evidence type="ECO:0000313" key="2">
    <source>
        <dbReference type="Proteomes" id="UP000011885"/>
    </source>
</evidence>
<protein>
    <submittedName>
        <fullName evidence="1">Uncharacterized protein</fullName>
    </submittedName>
</protein>
<proteinExistence type="predicted"/>
<accession>M5U652</accession>